<dbReference type="SUPFAM" id="SSF53850">
    <property type="entry name" value="Periplasmic binding protein-like II"/>
    <property type="match status" value="1"/>
</dbReference>
<evidence type="ECO:0000256" key="3">
    <source>
        <dbReference type="ARBA" id="ARBA00022764"/>
    </source>
</evidence>
<dbReference type="Pfam" id="PF01547">
    <property type="entry name" value="SBP_bac_1"/>
    <property type="match status" value="1"/>
</dbReference>
<dbReference type="AlphaFoldDB" id="A0A9X3E4Q2"/>
<dbReference type="RefSeq" id="WP_266340472.1">
    <property type="nucleotide sequence ID" value="NZ_JAPKNK010000010.1"/>
</dbReference>
<comment type="similarity">
    <text evidence="2">Belongs to the bacterial solute-binding protein 1 family.</text>
</comment>
<accession>A0A9X3E4Q2</accession>
<dbReference type="InterPro" id="IPR050490">
    <property type="entry name" value="Bact_solute-bd_prot1"/>
</dbReference>
<gene>
    <name evidence="4" type="ORF">OSH07_20105</name>
</gene>
<keyword evidence="3" id="KW-0574">Periplasm</keyword>
<dbReference type="Proteomes" id="UP001144805">
    <property type="component" value="Unassembled WGS sequence"/>
</dbReference>
<sequence length="412" mass="44597">MAAATALSLGVGKSWAQSGEKIKFWDMVWGTGQTYTDAAKGIANAYKPAEGLLGVEYQSIPWANWYQTFTAAGAANTTPAVSSGAAYLPFYFMEQGKMAPADDLLAWLKKDGKDDFLPGLIDALQTKNGLAAMPWSIDLRVLWFRKSILEKAGAEVPTDWQSYIKAGEALQKAGYVGFATSGYGFHNVASVLLNNGGGLFNEDGDPDCVTDRNIEAIDFLHELVAKEIIDPYAIGYDYAANVMPDWTSGHIAMGFEQVGLPAKMPAEVAADLIVASPLASVSGNKGAAYWVNPLMMFKTTPSQPSSEAFLAHYLDNLHLFWERGVCSDLPTKKSITDLPIFQNDPNMARSINEWQPIGKTIAARSKYPFGALNAVDGGSAMINMLQRILQGEKNSKALLEELQAGLVKVMKA</sequence>
<proteinExistence type="inferred from homology"/>
<evidence type="ECO:0000313" key="4">
    <source>
        <dbReference type="EMBL" id="MCX5571514.1"/>
    </source>
</evidence>
<organism evidence="4 5">
    <name type="scientific">Kaistia nematophila</name>
    <dbReference type="NCBI Taxonomy" id="2994654"/>
    <lineage>
        <taxon>Bacteria</taxon>
        <taxon>Pseudomonadati</taxon>
        <taxon>Pseudomonadota</taxon>
        <taxon>Alphaproteobacteria</taxon>
        <taxon>Hyphomicrobiales</taxon>
        <taxon>Kaistiaceae</taxon>
        <taxon>Kaistia</taxon>
    </lineage>
</organism>
<dbReference type="EMBL" id="JAPKNK010000010">
    <property type="protein sequence ID" value="MCX5571514.1"/>
    <property type="molecule type" value="Genomic_DNA"/>
</dbReference>
<comment type="subcellular location">
    <subcellularLocation>
        <location evidence="1">Periplasm</location>
    </subcellularLocation>
</comment>
<keyword evidence="5" id="KW-1185">Reference proteome</keyword>
<dbReference type="GO" id="GO:0042597">
    <property type="term" value="C:periplasmic space"/>
    <property type="evidence" value="ECO:0007669"/>
    <property type="project" value="UniProtKB-SubCell"/>
</dbReference>
<protein>
    <submittedName>
        <fullName evidence="4">ABC transporter substrate-binding protein</fullName>
    </submittedName>
</protein>
<comment type="caution">
    <text evidence="4">The sequence shown here is derived from an EMBL/GenBank/DDBJ whole genome shotgun (WGS) entry which is preliminary data.</text>
</comment>
<dbReference type="PANTHER" id="PTHR43649:SF30">
    <property type="entry name" value="ABC TRANSPORTER SUBSTRATE-BINDING PROTEIN"/>
    <property type="match status" value="1"/>
</dbReference>
<name>A0A9X3E4Q2_9HYPH</name>
<evidence type="ECO:0000313" key="5">
    <source>
        <dbReference type="Proteomes" id="UP001144805"/>
    </source>
</evidence>
<reference evidence="4" key="1">
    <citation type="submission" date="2022-11" db="EMBL/GenBank/DDBJ databases">
        <title>Biodiversity and phylogenetic relationships of bacteria.</title>
        <authorList>
            <person name="Machado R.A.R."/>
            <person name="Bhat A."/>
            <person name="Loulou A."/>
            <person name="Kallel S."/>
        </authorList>
    </citation>
    <scope>NUCLEOTIDE SEQUENCE</scope>
    <source>
        <strain evidence="4">K-TC2</strain>
    </source>
</reference>
<dbReference type="InterPro" id="IPR006059">
    <property type="entry name" value="SBP"/>
</dbReference>
<evidence type="ECO:0000256" key="1">
    <source>
        <dbReference type="ARBA" id="ARBA00004418"/>
    </source>
</evidence>
<dbReference type="Gene3D" id="3.40.190.10">
    <property type="entry name" value="Periplasmic binding protein-like II"/>
    <property type="match status" value="2"/>
</dbReference>
<evidence type="ECO:0000256" key="2">
    <source>
        <dbReference type="ARBA" id="ARBA00008520"/>
    </source>
</evidence>
<dbReference type="PANTHER" id="PTHR43649">
    <property type="entry name" value="ARABINOSE-BINDING PROTEIN-RELATED"/>
    <property type="match status" value="1"/>
</dbReference>